<dbReference type="EMBL" id="JABBPN010000011">
    <property type="protein sequence ID" value="NMO96616.1"/>
    <property type="molecule type" value="Genomic_DNA"/>
</dbReference>
<dbReference type="AlphaFoldDB" id="A0A848M7K2"/>
<comment type="caution">
    <text evidence="1">The sequence shown here is derived from an EMBL/GenBank/DDBJ whole genome shotgun (WGS) entry which is preliminary data.</text>
</comment>
<accession>A0A848M7K2</accession>
<organism evidence="1 2">
    <name type="scientific">Paenibacillus lemnae</name>
    <dbReference type="NCBI Taxonomy" id="1330551"/>
    <lineage>
        <taxon>Bacteria</taxon>
        <taxon>Bacillati</taxon>
        <taxon>Bacillota</taxon>
        <taxon>Bacilli</taxon>
        <taxon>Bacillales</taxon>
        <taxon>Paenibacillaceae</taxon>
        <taxon>Paenibacillus</taxon>
    </lineage>
</organism>
<dbReference type="Pfam" id="PF20074">
    <property type="entry name" value="DUF6470"/>
    <property type="match status" value="1"/>
</dbReference>
<evidence type="ECO:0000313" key="1">
    <source>
        <dbReference type="EMBL" id="NMO96616.1"/>
    </source>
</evidence>
<dbReference type="RefSeq" id="WP_169505409.1">
    <property type="nucleotide sequence ID" value="NZ_JABBPN010000011.1"/>
</dbReference>
<name>A0A848M7K2_PAELE</name>
<sequence length="189" mass="21678">MLAQPILQIRQTPGRIHIDADPGTFSIRQPKADISQRTEPAQWSIRYFRPEMRIDQSKAFAAYHGGNMIDMNSMIYSGIEQIFLQAIARRVEQGNRMAEFFKPGNTIAEVYGSDTKANSFPEFRGPASMDNVDITIQTRPPEISFQPAEVNLQVETHRPEIQYTRGKLDIYMKQYPAVQYTPPDLDTYM</sequence>
<reference evidence="1 2" key="1">
    <citation type="submission" date="2020-04" db="EMBL/GenBank/DDBJ databases">
        <title>Paenibacillus algicola sp. nov., a novel marine bacterium producing alginate lyase.</title>
        <authorList>
            <person name="Huang H."/>
        </authorList>
    </citation>
    <scope>NUCLEOTIDE SEQUENCE [LARGE SCALE GENOMIC DNA]</scope>
    <source>
        <strain evidence="1 2">L7-75</strain>
    </source>
</reference>
<gene>
    <name evidence="1" type="ORF">HII30_12620</name>
</gene>
<protein>
    <submittedName>
        <fullName evidence="1">Uncharacterized protein</fullName>
    </submittedName>
</protein>
<keyword evidence="2" id="KW-1185">Reference proteome</keyword>
<evidence type="ECO:0000313" key="2">
    <source>
        <dbReference type="Proteomes" id="UP000565468"/>
    </source>
</evidence>
<proteinExistence type="predicted"/>
<dbReference type="InterPro" id="IPR045527">
    <property type="entry name" value="DUF6470"/>
</dbReference>
<dbReference type="Proteomes" id="UP000565468">
    <property type="component" value="Unassembled WGS sequence"/>
</dbReference>